<gene>
    <name evidence="9" type="primary">lepB</name>
    <name evidence="9" type="ORF">M6D89_14405</name>
</gene>
<accession>A0A9X2KX30</accession>
<dbReference type="InterPro" id="IPR019757">
    <property type="entry name" value="Pept_S26A_signal_pept_1_Lys-AS"/>
</dbReference>
<dbReference type="EC" id="3.4.21.89" evidence="3 7"/>
<dbReference type="PRINTS" id="PR00727">
    <property type="entry name" value="LEADERPTASE"/>
</dbReference>
<dbReference type="SUPFAM" id="SSF51306">
    <property type="entry name" value="LexA/Signal peptidase"/>
    <property type="match status" value="1"/>
</dbReference>
<organism evidence="9 10">
    <name type="scientific">Gilvimarinus xylanilyticus</name>
    <dbReference type="NCBI Taxonomy" id="2944139"/>
    <lineage>
        <taxon>Bacteria</taxon>
        <taxon>Pseudomonadati</taxon>
        <taxon>Pseudomonadota</taxon>
        <taxon>Gammaproteobacteria</taxon>
        <taxon>Cellvibrionales</taxon>
        <taxon>Cellvibrionaceae</taxon>
        <taxon>Gilvimarinus</taxon>
    </lineage>
</organism>
<dbReference type="PROSITE" id="PS00760">
    <property type="entry name" value="SPASE_I_2"/>
    <property type="match status" value="1"/>
</dbReference>
<feature type="active site" evidence="6">
    <location>
        <position position="102"/>
    </location>
</feature>
<evidence type="ECO:0000259" key="8">
    <source>
        <dbReference type="Pfam" id="PF10502"/>
    </source>
</evidence>
<dbReference type="CDD" id="cd06530">
    <property type="entry name" value="S26_SPase_I"/>
    <property type="match status" value="1"/>
</dbReference>
<feature type="active site" evidence="6">
    <location>
        <position position="48"/>
    </location>
</feature>
<comment type="caution">
    <text evidence="9">The sequence shown here is derived from an EMBL/GenBank/DDBJ whole genome shotgun (WGS) entry which is preliminary data.</text>
</comment>
<dbReference type="InterPro" id="IPR019533">
    <property type="entry name" value="Peptidase_S26"/>
</dbReference>
<keyword evidence="5 7" id="KW-0378">Hydrolase</keyword>
<evidence type="ECO:0000256" key="6">
    <source>
        <dbReference type="PIRSR" id="PIRSR600223-1"/>
    </source>
</evidence>
<evidence type="ECO:0000313" key="9">
    <source>
        <dbReference type="EMBL" id="MCP8900495.1"/>
    </source>
</evidence>
<dbReference type="NCBIfam" id="TIGR02227">
    <property type="entry name" value="sigpep_I_bact"/>
    <property type="match status" value="1"/>
</dbReference>
<dbReference type="InterPro" id="IPR036286">
    <property type="entry name" value="LexA/Signal_pep-like_sf"/>
</dbReference>
<evidence type="ECO:0000256" key="4">
    <source>
        <dbReference type="ARBA" id="ARBA00019232"/>
    </source>
</evidence>
<feature type="domain" description="Peptidase S26" evidence="8">
    <location>
        <begin position="22"/>
        <end position="198"/>
    </location>
</feature>
<reference evidence="9" key="2">
    <citation type="submission" date="2023-01" db="EMBL/GenBank/DDBJ databases">
        <title>Gilvimarinus xylanilyticus HB14 isolated from Caulerpa lentillifera aquaculture base in Hainan, China.</title>
        <authorList>
            <person name="Zhang Y.-J."/>
        </authorList>
    </citation>
    <scope>NUCLEOTIDE SEQUENCE</scope>
    <source>
        <strain evidence="9">HB14</strain>
    </source>
</reference>
<sequence>MSQAITRPQRNKRLRVFIRRHLSLFLLVLGMVFFRTAIADWNYVPSTSMEPSIYPGDVLVINKMAYGPAIPFTRSRLFSYSQPQRGDIITFFPSHTDQCLVKRVIGVPGDTLEFRDQALWINGKPVLVDTADRHFREQLPGHSHLLSTDTSLGKEPLHGTLVIPQGKLFVMGDNRNNSFDSRYWGLVDQSQVVGKVAAVGLNLSDKFLQRFAYTDL</sequence>
<dbReference type="Proteomes" id="UP001139319">
    <property type="component" value="Unassembled WGS sequence"/>
</dbReference>
<keyword evidence="10" id="KW-1185">Reference proteome</keyword>
<dbReference type="PANTHER" id="PTHR43390">
    <property type="entry name" value="SIGNAL PEPTIDASE I"/>
    <property type="match status" value="1"/>
</dbReference>
<reference evidence="9" key="1">
    <citation type="submission" date="2022-05" db="EMBL/GenBank/DDBJ databases">
        <authorList>
            <person name="Sun H.-N."/>
        </authorList>
    </citation>
    <scope>NUCLEOTIDE SEQUENCE</scope>
    <source>
        <strain evidence="9">HB14</strain>
    </source>
</reference>
<evidence type="ECO:0000313" key="10">
    <source>
        <dbReference type="Proteomes" id="UP001139319"/>
    </source>
</evidence>
<evidence type="ECO:0000256" key="7">
    <source>
        <dbReference type="RuleBase" id="RU362042"/>
    </source>
</evidence>
<protein>
    <recommendedName>
        <fullName evidence="4 7">Signal peptidase I</fullName>
        <ecNumber evidence="3 7">3.4.21.89</ecNumber>
    </recommendedName>
</protein>
<dbReference type="Gene3D" id="2.10.109.10">
    <property type="entry name" value="Umud Fragment, subunit A"/>
    <property type="match status" value="1"/>
</dbReference>
<dbReference type="AlphaFoldDB" id="A0A9X2KX30"/>
<comment type="catalytic activity">
    <reaction evidence="1 7">
        <text>Cleavage of hydrophobic, N-terminal signal or leader sequences from secreted and periplasmic proteins.</text>
        <dbReference type="EC" id="3.4.21.89"/>
    </reaction>
</comment>
<dbReference type="PROSITE" id="PS00761">
    <property type="entry name" value="SPASE_I_3"/>
    <property type="match status" value="1"/>
</dbReference>
<comment type="similarity">
    <text evidence="2 7">Belongs to the peptidase S26 family.</text>
</comment>
<evidence type="ECO:0000256" key="2">
    <source>
        <dbReference type="ARBA" id="ARBA00009370"/>
    </source>
</evidence>
<comment type="subcellular location">
    <subcellularLocation>
        <location evidence="7">Membrane</location>
        <topology evidence="7">Multi-pass membrane protein</topology>
    </subcellularLocation>
</comment>
<evidence type="ECO:0000256" key="3">
    <source>
        <dbReference type="ARBA" id="ARBA00013208"/>
    </source>
</evidence>
<dbReference type="EMBL" id="JAMFTH010000005">
    <property type="protein sequence ID" value="MCP8900495.1"/>
    <property type="molecule type" value="Genomic_DNA"/>
</dbReference>
<dbReference type="InterPro" id="IPR000223">
    <property type="entry name" value="Pept_S26A_signal_pept_1"/>
</dbReference>
<evidence type="ECO:0000256" key="1">
    <source>
        <dbReference type="ARBA" id="ARBA00000677"/>
    </source>
</evidence>
<dbReference type="GO" id="GO:0004252">
    <property type="term" value="F:serine-type endopeptidase activity"/>
    <property type="evidence" value="ECO:0007669"/>
    <property type="project" value="InterPro"/>
</dbReference>
<name>A0A9X2KX30_9GAMM</name>
<dbReference type="GO" id="GO:0016020">
    <property type="term" value="C:membrane"/>
    <property type="evidence" value="ECO:0007669"/>
    <property type="project" value="UniProtKB-SubCell"/>
</dbReference>
<evidence type="ECO:0000256" key="5">
    <source>
        <dbReference type="ARBA" id="ARBA00022801"/>
    </source>
</evidence>
<keyword evidence="7" id="KW-0645">Protease</keyword>
<proteinExistence type="inferred from homology"/>
<dbReference type="PANTHER" id="PTHR43390:SF1">
    <property type="entry name" value="CHLOROPLAST PROCESSING PEPTIDASE"/>
    <property type="match status" value="1"/>
</dbReference>
<dbReference type="Pfam" id="PF10502">
    <property type="entry name" value="Peptidase_S26"/>
    <property type="match status" value="1"/>
</dbReference>
<dbReference type="RefSeq" id="WP_253968784.1">
    <property type="nucleotide sequence ID" value="NZ_JAMFTH010000005.1"/>
</dbReference>
<dbReference type="GO" id="GO:0006465">
    <property type="term" value="P:signal peptide processing"/>
    <property type="evidence" value="ECO:0007669"/>
    <property type="project" value="InterPro"/>
</dbReference>
<dbReference type="GO" id="GO:0009003">
    <property type="term" value="F:signal peptidase activity"/>
    <property type="evidence" value="ECO:0007669"/>
    <property type="project" value="UniProtKB-EC"/>
</dbReference>
<dbReference type="InterPro" id="IPR019758">
    <property type="entry name" value="Pept_S26A_signal_pept_1_CS"/>
</dbReference>